<evidence type="ECO:0000313" key="3">
    <source>
        <dbReference type="Proteomes" id="UP000580250"/>
    </source>
</evidence>
<evidence type="ECO:0000313" key="2">
    <source>
        <dbReference type="EMBL" id="CAD2177418.1"/>
    </source>
</evidence>
<feature type="transmembrane region" description="Helical" evidence="1">
    <location>
        <begin position="38"/>
        <end position="62"/>
    </location>
</feature>
<proteinExistence type="predicted"/>
<dbReference type="EMBL" id="CAJEWN010000297">
    <property type="protein sequence ID" value="CAD2177418.1"/>
    <property type="molecule type" value="Genomic_DNA"/>
</dbReference>
<name>A0A6V7VSP0_MELEN</name>
<gene>
    <name evidence="2" type="ORF">MENT_LOCUS29291</name>
</gene>
<protein>
    <submittedName>
        <fullName evidence="2">Uncharacterized protein</fullName>
    </submittedName>
</protein>
<keyword evidence="1" id="KW-1133">Transmembrane helix</keyword>
<keyword evidence="1" id="KW-0472">Membrane</keyword>
<sequence length="70" mass="8102">MQQTKIMNHTIHYTITGFVNWTFFNSSTEVPRSKEGEYAFVIMVGLDTFVVIFVLMFLGCAISKCFIKLR</sequence>
<accession>A0A6V7VSP0</accession>
<organism evidence="2 3">
    <name type="scientific">Meloidogyne enterolobii</name>
    <name type="common">Root-knot nematode worm</name>
    <name type="synonym">Meloidogyne mayaguensis</name>
    <dbReference type="NCBI Taxonomy" id="390850"/>
    <lineage>
        <taxon>Eukaryota</taxon>
        <taxon>Metazoa</taxon>
        <taxon>Ecdysozoa</taxon>
        <taxon>Nematoda</taxon>
        <taxon>Chromadorea</taxon>
        <taxon>Rhabditida</taxon>
        <taxon>Tylenchina</taxon>
        <taxon>Tylenchomorpha</taxon>
        <taxon>Tylenchoidea</taxon>
        <taxon>Meloidogynidae</taxon>
        <taxon>Meloidogyninae</taxon>
        <taxon>Meloidogyne</taxon>
    </lineage>
</organism>
<dbReference type="AlphaFoldDB" id="A0A6V7VSP0"/>
<reference evidence="2 3" key="1">
    <citation type="submission" date="2020-08" db="EMBL/GenBank/DDBJ databases">
        <authorList>
            <person name="Koutsovoulos G."/>
            <person name="Danchin GJ E."/>
        </authorList>
    </citation>
    <scope>NUCLEOTIDE SEQUENCE [LARGE SCALE GENOMIC DNA]</scope>
</reference>
<keyword evidence="1" id="KW-0812">Transmembrane</keyword>
<dbReference type="Proteomes" id="UP000580250">
    <property type="component" value="Unassembled WGS sequence"/>
</dbReference>
<comment type="caution">
    <text evidence="2">The sequence shown here is derived from an EMBL/GenBank/DDBJ whole genome shotgun (WGS) entry which is preliminary data.</text>
</comment>
<evidence type="ECO:0000256" key="1">
    <source>
        <dbReference type="SAM" id="Phobius"/>
    </source>
</evidence>